<organism evidence="11 12">
    <name type="scientific">Rhynchophorus ferrugineus</name>
    <name type="common">Red palm weevil</name>
    <name type="synonym">Curculio ferrugineus</name>
    <dbReference type="NCBI Taxonomy" id="354439"/>
    <lineage>
        <taxon>Eukaryota</taxon>
        <taxon>Metazoa</taxon>
        <taxon>Ecdysozoa</taxon>
        <taxon>Arthropoda</taxon>
        <taxon>Hexapoda</taxon>
        <taxon>Insecta</taxon>
        <taxon>Pterygota</taxon>
        <taxon>Neoptera</taxon>
        <taxon>Endopterygota</taxon>
        <taxon>Coleoptera</taxon>
        <taxon>Polyphaga</taxon>
        <taxon>Cucujiformia</taxon>
        <taxon>Curculionidae</taxon>
        <taxon>Dryophthorinae</taxon>
        <taxon>Rhynchophorus</taxon>
    </lineage>
</organism>
<keyword evidence="8 10" id="KW-0819">tRNA processing</keyword>
<dbReference type="GO" id="GO:0005737">
    <property type="term" value="C:cytoplasm"/>
    <property type="evidence" value="ECO:0007669"/>
    <property type="project" value="UniProtKB-SubCell"/>
</dbReference>
<dbReference type="OrthoDB" id="10047021at2759"/>
<dbReference type="SUPFAM" id="SSF53335">
    <property type="entry name" value="S-adenosyl-L-methionine-dependent methyltransferases"/>
    <property type="match status" value="1"/>
</dbReference>
<dbReference type="PANTHER" id="PTHR21210:SF0">
    <property type="entry name" value="TRNA (URACIL-O(2)-)-METHYLTRANSFERASE-RELATED"/>
    <property type="match status" value="1"/>
</dbReference>
<evidence type="ECO:0000313" key="12">
    <source>
        <dbReference type="Proteomes" id="UP000625711"/>
    </source>
</evidence>
<reference evidence="11" key="1">
    <citation type="submission" date="2020-08" db="EMBL/GenBank/DDBJ databases">
        <title>Genome sequencing and assembly of the red palm weevil Rhynchophorus ferrugineus.</title>
        <authorList>
            <person name="Dias G.B."/>
            <person name="Bergman C.M."/>
            <person name="Manee M."/>
        </authorList>
    </citation>
    <scope>NUCLEOTIDE SEQUENCE</scope>
    <source>
        <strain evidence="11">AA-2017</strain>
        <tissue evidence="11">Whole larva</tissue>
    </source>
</reference>
<dbReference type="Proteomes" id="UP000625711">
    <property type="component" value="Unassembled WGS sequence"/>
</dbReference>
<comment type="similarity">
    <text evidence="3 10">Belongs to the TRM44 family.</text>
</comment>
<protein>
    <recommendedName>
        <fullName evidence="10">tRNA (uracil-O(2)-)-methyltransferase</fullName>
        <ecNumber evidence="10">2.1.1.211</ecNumber>
    </recommendedName>
</protein>
<comment type="subcellular location">
    <subcellularLocation>
        <location evidence="2 10">Cytoplasm</location>
    </subcellularLocation>
</comment>
<evidence type="ECO:0000256" key="4">
    <source>
        <dbReference type="ARBA" id="ARBA00022490"/>
    </source>
</evidence>
<evidence type="ECO:0000256" key="1">
    <source>
        <dbReference type="ARBA" id="ARBA00002778"/>
    </source>
</evidence>
<evidence type="ECO:0000256" key="7">
    <source>
        <dbReference type="ARBA" id="ARBA00022691"/>
    </source>
</evidence>
<keyword evidence="5 10" id="KW-0489">Methyltransferase</keyword>
<dbReference type="AlphaFoldDB" id="A0A834MLP0"/>
<dbReference type="GO" id="GO:0141101">
    <property type="term" value="F:tRNA(Ser) (uridine(44)-2'-O-)-methyltransferase activity"/>
    <property type="evidence" value="ECO:0007669"/>
    <property type="project" value="UniProtKB-EC"/>
</dbReference>
<keyword evidence="7 10" id="KW-0949">S-adenosyl-L-methionine</keyword>
<sequence length="360" mass="41379">MFPIPLVTNQYASKLVKEWPKRCGTDPQKFVFEDIAIASYLICLWKYDSNINFVDCGCGNGLLVYLLNQEGYKGFGLDIRQRSIWNLYPDTTILQVNAVTPNSSFPTTTWILGNHSDELTPWIPIIASKSSPMTNFFVLPCCPFDLSGKKFIRTNTSLSTYADYLKYVENICILCGFEVGIDKLRIPSTKRTCFIGRRNKLEECQYQEILLNIDKLIKEKVPNEVTQREVIEKVRNCTQLDRSLITSIIKLCVEKLLSGTNYIIANNYSQWNKGIAVHLSELVKVIPDQKLKQLKKECGGFQTLLKNHRYIFELKKGLVQLRPPLTTKDSLKYKSKPCWFLENHPDGCLYNAEECGYNHK</sequence>
<proteinExistence type="inferred from homology"/>
<comment type="function">
    <text evidence="10">Adenosyl-L-methionine (AdoMet)-dependent tRNA (uracil-O(2)-)-methyltransferase.</text>
</comment>
<evidence type="ECO:0000256" key="6">
    <source>
        <dbReference type="ARBA" id="ARBA00022679"/>
    </source>
</evidence>
<keyword evidence="4 10" id="KW-0963">Cytoplasm</keyword>
<keyword evidence="12" id="KW-1185">Reference proteome</keyword>
<evidence type="ECO:0000256" key="3">
    <source>
        <dbReference type="ARBA" id="ARBA00009056"/>
    </source>
</evidence>
<evidence type="ECO:0000256" key="8">
    <source>
        <dbReference type="ARBA" id="ARBA00022694"/>
    </source>
</evidence>
<comment type="catalytic activity">
    <reaction evidence="9 10">
        <text>uridine(44) in tRNA(Ser) + S-adenosyl-L-methionine = 2'-O-methyluridine(44) in tRNA(Ser) + S-adenosyl-L-homocysteine + H(+)</text>
        <dbReference type="Rhea" id="RHEA:43100"/>
        <dbReference type="Rhea" id="RHEA-COMP:10339"/>
        <dbReference type="Rhea" id="RHEA-COMP:10340"/>
        <dbReference type="ChEBI" id="CHEBI:15378"/>
        <dbReference type="ChEBI" id="CHEBI:57856"/>
        <dbReference type="ChEBI" id="CHEBI:59789"/>
        <dbReference type="ChEBI" id="CHEBI:65315"/>
        <dbReference type="ChEBI" id="CHEBI:74478"/>
        <dbReference type="EC" id="2.1.1.211"/>
    </reaction>
</comment>
<dbReference type="EC" id="2.1.1.211" evidence="10"/>
<evidence type="ECO:0000256" key="9">
    <source>
        <dbReference type="ARBA" id="ARBA00047957"/>
    </source>
</evidence>
<evidence type="ECO:0000256" key="10">
    <source>
        <dbReference type="RuleBase" id="RU368004"/>
    </source>
</evidence>
<accession>A0A834MLP0</accession>
<dbReference type="GO" id="GO:0030488">
    <property type="term" value="P:tRNA methylation"/>
    <property type="evidence" value="ECO:0007669"/>
    <property type="project" value="UniProtKB-UniRule"/>
</dbReference>
<name>A0A834MLP0_RHYFE</name>
<dbReference type="InterPro" id="IPR029063">
    <property type="entry name" value="SAM-dependent_MTases_sf"/>
</dbReference>
<dbReference type="PANTHER" id="PTHR21210">
    <property type="entry name" value="TRNA (URACIL-O(2)-)-METHYLTRANSFERASE-RELATED"/>
    <property type="match status" value="1"/>
</dbReference>
<comment type="function">
    <text evidence="1">Probable adenosyl-L-methionine (AdoMet)-dependent tRNA (uracil-O(2)-)-methyltransferase.</text>
</comment>
<evidence type="ECO:0000256" key="2">
    <source>
        <dbReference type="ARBA" id="ARBA00004496"/>
    </source>
</evidence>
<keyword evidence="6 10" id="KW-0808">Transferase</keyword>
<comment type="caution">
    <text evidence="11">The sequence shown here is derived from an EMBL/GenBank/DDBJ whole genome shotgun (WGS) entry which is preliminary data.</text>
</comment>
<dbReference type="InterPro" id="IPR011671">
    <property type="entry name" value="tRNA_uracil_MeTrfase"/>
</dbReference>
<dbReference type="Pfam" id="PF07757">
    <property type="entry name" value="AdoMet_MTase"/>
    <property type="match status" value="1"/>
</dbReference>
<evidence type="ECO:0000256" key="5">
    <source>
        <dbReference type="ARBA" id="ARBA00022603"/>
    </source>
</evidence>
<evidence type="ECO:0000313" key="11">
    <source>
        <dbReference type="EMBL" id="KAF7284790.1"/>
    </source>
</evidence>
<dbReference type="EMBL" id="JAACXV010000069">
    <property type="protein sequence ID" value="KAF7284790.1"/>
    <property type="molecule type" value="Genomic_DNA"/>
</dbReference>
<gene>
    <name evidence="11" type="ORF">GWI33_021549</name>
</gene>